<dbReference type="Proteomes" id="UP000294359">
    <property type="component" value="Chromosome"/>
</dbReference>
<dbReference type="EMBL" id="BMWW01000001">
    <property type="protein sequence ID" value="GGY72355.1"/>
    <property type="molecule type" value="Genomic_DNA"/>
</dbReference>
<reference evidence="3" key="1">
    <citation type="journal article" date="2014" name="Int. J. Syst. Evol. Microbiol.">
        <title>Complete genome sequence of Corynebacterium casei LMG S-19264T (=DSM 44701T), isolated from a smear-ripened cheese.</title>
        <authorList>
            <consortium name="US DOE Joint Genome Institute (JGI-PGF)"/>
            <person name="Walter F."/>
            <person name="Albersmeier A."/>
            <person name="Kalinowski J."/>
            <person name="Ruckert C."/>
        </authorList>
    </citation>
    <scope>NUCLEOTIDE SEQUENCE</scope>
    <source>
        <strain evidence="3">KCTC 12344</strain>
    </source>
</reference>
<dbReference type="SUPFAM" id="SSF52096">
    <property type="entry name" value="ClpP/crotonase"/>
    <property type="match status" value="1"/>
</dbReference>
<dbReference type="GO" id="GO:0006508">
    <property type="term" value="P:proteolysis"/>
    <property type="evidence" value="ECO:0007669"/>
    <property type="project" value="InterPro"/>
</dbReference>
<name>A0A4P7BF98_9BURK</name>
<organism evidence="3 6">
    <name type="scientific">Pseudoduganella plicata</name>
    <dbReference type="NCBI Taxonomy" id="321984"/>
    <lineage>
        <taxon>Bacteria</taxon>
        <taxon>Pseudomonadati</taxon>
        <taxon>Pseudomonadota</taxon>
        <taxon>Betaproteobacteria</taxon>
        <taxon>Burkholderiales</taxon>
        <taxon>Oxalobacteraceae</taxon>
        <taxon>Telluria group</taxon>
        <taxon>Pseudoduganella</taxon>
    </lineage>
</organism>
<feature type="chain" id="PRO_5044606772" description="Tail specific protease domain-containing protein" evidence="1">
    <location>
        <begin position="28"/>
        <end position="430"/>
    </location>
</feature>
<accession>A0A4P7BF98</accession>
<dbReference type="InterPro" id="IPR029045">
    <property type="entry name" value="ClpP/crotonase-like_dom_sf"/>
</dbReference>
<evidence type="ECO:0000256" key="1">
    <source>
        <dbReference type="SAM" id="SignalP"/>
    </source>
</evidence>
<dbReference type="AlphaFoldDB" id="A0A4P7BF98"/>
<evidence type="ECO:0000313" key="6">
    <source>
        <dbReference type="Proteomes" id="UP000619512"/>
    </source>
</evidence>
<dbReference type="EMBL" id="CP038026">
    <property type="protein sequence ID" value="QBQ36832.1"/>
    <property type="molecule type" value="Genomic_DNA"/>
</dbReference>
<evidence type="ECO:0000313" key="3">
    <source>
        <dbReference type="EMBL" id="GGY72355.1"/>
    </source>
</evidence>
<reference evidence="4 5" key="2">
    <citation type="submission" date="2019-03" db="EMBL/GenBank/DDBJ databases">
        <title>Draft Genome Sequences of Six Type Strains of the Genus Massilia.</title>
        <authorList>
            <person name="Miess H."/>
            <person name="Frediansyhah A."/>
            <person name="Gross H."/>
        </authorList>
    </citation>
    <scope>NUCLEOTIDE SEQUENCE [LARGE SCALE GENOMIC DNA]</scope>
    <source>
        <strain evidence="4 5">DSM 17505</strain>
    </source>
</reference>
<dbReference type="Pfam" id="PF03572">
    <property type="entry name" value="Peptidase_S41"/>
    <property type="match status" value="1"/>
</dbReference>
<evidence type="ECO:0000259" key="2">
    <source>
        <dbReference type="Pfam" id="PF03572"/>
    </source>
</evidence>
<dbReference type="GO" id="GO:0008236">
    <property type="term" value="F:serine-type peptidase activity"/>
    <property type="evidence" value="ECO:0007669"/>
    <property type="project" value="InterPro"/>
</dbReference>
<feature type="signal peptide" evidence="1">
    <location>
        <begin position="1"/>
        <end position="27"/>
    </location>
</feature>
<keyword evidence="1" id="KW-0732">Signal</keyword>
<dbReference type="Gene3D" id="3.90.226.10">
    <property type="entry name" value="2-enoyl-CoA Hydratase, Chain A, domain 1"/>
    <property type="match status" value="1"/>
</dbReference>
<dbReference type="Proteomes" id="UP000619512">
    <property type="component" value="Unassembled WGS sequence"/>
</dbReference>
<gene>
    <name evidence="4" type="ORF">E1742_12125</name>
    <name evidence="3" type="ORF">GCM10007388_00450</name>
</gene>
<feature type="domain" description="Tail specific protease" evidence="2">
    <location>
        <begin position="264"/>
        <end position="387"/>
    </location>
</feature>
<keyword evidence="5" id="KW-1185">Reference proteome</keyword>
<dbReference type="InterPro" id="IPR005151">
    <property type="entry name" value="Tail-specific_protease"/>
</dbReference>
<evidence type="ECO:0000313" key="5">
    <source>
        <dbReference type="Proteomes" id="UP000294359"/>
    </source>
</evidence>
<sequence length="430" mass="46146">MPYLPRRRTLAYLAASGLGLWASPLFAASPAERLTAAQLRADLAFVRRKLGDTHPDLAFSADVAAVDGAFARLDAAARDGLTRDEAWLFFSTMNPMFADAHVLIGYPDWRGDVRSHLAAGGTLFPYEVELNEGDLVISALAGGAATPLQGARIVAIDGEPAAATTAALLQRMHGDTPSFRASLLARRWWFYFWKLRGAPANYRLALARDGRTWTVNAPGSAALPSLLRTEASFDEQFRLAFRADGSAVLTAASFAPAEPARVLELFRTAFATLREQGTRELTIDVSANGGGDDAIWLEGLMPYLATQPYRTGSTYRKKVLETNAAKGEQAGQVVRGEIATWHPPQPDNPLRFKGRVRVAIGPATYSSAVLFANVMRDFGFATLVGTGNAVRRAQSGGVRDFILPQSGLTISVPRFVLDPPGGGGGLLTVS</sequence>
<dbReference type="RefSeq" id="WP_134385114.1">
    <property type="nucleotide sequence ID" value="NZ_BMWW01000001.1"/>
</dbReference>
<dbReference type="OrthoDB" id="6397760at2"/>
<protein>
    <recommendedName>
        <fullName evidence="2">Tail specific protease domain-containing protein</fullName>
    </recommendedName>
</protein>
<evidence type="ECO:0000313" key="4">
    <source>
        <dbReference type="EMBL" id="QBQ36832.1"/>
    </source>
</evidence>
<reference evidence="3" key="3">
    <citation type="submission" date="2022-12" db="EMBL/GenBank/DDBJ databases">
        <authorList>
            <person name="Sun Q."/>
            <person name="Kim S."/>
        </authorList>
    </citation>
    <scope>NUCLEOTIDE SEQUENCE</scope>
    <source>
        <strain evidence="3">KCTC 12344</strain>
    </source>
</reference>
<proteinExistence type="predicted"/>